<evidence type="ECO:0000313" key="2">
    <source>
        <dbReference type="Proteomes" id="UP000186922"/>
    </source>
</evidence>
<sequence length="60" mass="6683">MAASDPGVPVIMQRPAVSRKAHCCRLLFCPGPYQQCGRMPIPGNTHLRRRPQALQDILKT</sequence>
<dbReference type="AlphaFoldDB" id="A0A1D1W463"/>
<keyword evidence="2" id="KW-1185">Reference proteome</keyword>
<comment type="caution">
    <text evidence="1">The sequence shown here is derived from an EMBL/GenBank/DDBJ whole genome shotgun (WGS) entry which is preliminary data.</text>
</comment>
<evidence type="ECO:0000313" key="1">
    <source>
        <dbReference type="EMBL" id="GAV08231.1"/>
    </source>
</evidence>
<protein>
    <submittedName>
        <fullName evidence="1">Uncharacterized protein</fullName>
    </submittedName>
</protein>
<reference evidence="1 2" key="1">
    <citation type="journal article" date="2016" name="Nat. Commun.">
        <title>Extremotolerant tardigrade genome and improved radiotolerance of human cultured cells by tardigrade-unique protein.</title>
        <authorList>
            <person name="Hashimoto T."/>
            <person name="Horikawa D.D."/>
            <person name="Saito Y."/>
            <person name="Kuwahara H."/>
            <person name="Kozuka-Hata H."/>
            <person name="Shin-I T."/>
            <person name="Minakuchi Y."/>
            <person name="Ohishi K."/>
            <person name="Motoyama A."/>
            <person name="Aizu T."/>
            <person name="Enomoto A."/>
            <person name="Kondo K."/>
            <person name="Tanaka S."/>
            <person name="Hara Y."/>
            <person name="Koshikawa S."/>
            <person name="Sagara H."/>
            <person name="Miura T."/>
            <person name="Yokobori S."/>
            <person name="Miyagawa K."/>
            <person name="Suzuki Y."/>
            <person name="Kubo T."/>
            <person name="Oyama M."/>
            <person name="Kohara Y."/>
            <person name="Fujiyama A."/>
            <person name="Arakawa K."/>
            <person name="Katayama T."/>
            <person name="Toyoda A."/>
            <person name="Kunieda T."/>
        </authorList>
    </citation>
    <scope>NUCLEOTIDE SEQUENCE [LARGE SCALE GENOMIC DNA]</scope>
    <source>
        <strain evidence="1 2">YOKOZUNA-1</strain>
    </source>
</reference>
<proteinExistence type="predicted"/>
<name>A0A1D1W463_RAMVA</name>
<accession>A0A1D1W463</accession>
<gene>
    <name evidence="1" type="primary">RvY_17955-1</name>
    <name evidence="1" type="synonym">RvY_17955.1</name>
    <name evidence="1" type="ORF">RvY_17955</name>
</gene>
<organism evidence="1 2">
    <name type="scientific">Ramazzottius varieornatus</name>
    <name type="common">Water bear</name>
    <name type="synonym">Tardigrade</name>
    <dbReference type="NCBI Taxonomy" id="947166"/>
    <lineage>
        <taxon>Eukaryota</taxon>
        <taxon>Metazoa</taxon>
        <taxon>Ecdysozoa</taxon>
        <taxon>Tardigrada</taxon>
        <taxon>Eutardigrada</taxon>
        <taxon>Parachela</taxon>
        <taxon>Hypsibioidea</taxon>
        <taxon>Ramazzottiidae</taxon>
        <taxon>Ramazzottius</taxon>
    </lineage>
</organism>
<dbReference type="EMBL" id="BDGG01000017">
    <property type="protein sequence ID" value="GAV08231.1"/>
    <property type="molecule type" value="Genomic_DNA"/>
</dbReference>
<dbReference type="Proteomes" id="UP000186922">
    <property type="component" value="Unassembled WGS sequence"/>
</dbReference>